<keyword evidence="2" id="KW-1185">Reference proteome</keyword>
<proteinExistence type="predicted"/>
<protein>
    <submittedName>
        <fullName evidence="1">Uncharacterized protein</fullName>
    </submittedName>
</protein>
<organism evidence="1 2">
    <name type="scientific">Prorocentrum cordatum</name>
    <dbReference type="NCBI Taxonomy" id="2364126"/>
    <lineage>
        <taxon>Eukaryota</taxon>
        <taxon>Sar</taxon>
        <taxon>Alveolata</taxon>
        <taxon>Dinophyceae</taxon>
        <taxon>Prorocentrales</taxon>
        <taxon>Prorocentraceae</taxon>
        <taxon>Prorocentrum</taxon>
    </lineage>
</organism>
<accession>A0ABN9RRW8</accession>
<gene>
    <name evidence="1" type="ORF">PCOR1329_LOCUS23125</name>
</gene>
<reference evidence="1" key="1">
    <citation type="submission" date="2023-10" db="EMBL/GenBank/DDBJ databases">
        <authorList>
            <person name="Chen Y."/>
            <person name="Shah S."/>
            <person name="Dougan E. K."/>
            <person name="Thang M."/>
            <person name="Chan C."/>
        </authorList>
    </citation>
    <scope>NUCLEOTIDE SEQUENCE [LARGE SCALE GENOMIC DNA]</scope>
</reference>
<feature type="non-terminal residue" evidence="1">
    <location>
        <position position="137"/>
    </location>
</feature>
<evidence type="ECO:0000313" key="1">
    <source>
        <dbReference type="EMBL" id="CAK0821999.1"/>
    </source>
</evidence>
<name>A0ABN9RRW8_9DINO</name>
<dbReference type="EMBL" id="CAUYUJ010007792">
    <property type="protein sequence ID" value="CAK0821999.1"/>
    <property type="molecule type" value="Genomic_DNA"/>
</dbReference>
<sequence length="137" mass="14855">AEGARSGKLWNSKLQLPESGGLPIEQLEGIGPLYSEDLIAVSESYAPGAASCVDGSHMRNFFLVQPELSAACATFHATVRAGLTPHQTQAIIALPLAKPAGRCRPIGLFFVFYRLRARARRPCAQRWEAGNQRTHLA</sequence>
<dbReference type="Proteomes" id="UP001189429">
    <property type="component" value="Unassembled WGS sequence"/>
</dbReference>
<feature type="non-terminal residue" evidence="1">
    <location>
        <position position="1"/>
    </location>
</feature>
<comment type="caution">
    <text evidence="1">The sequence shown here is derived from an EMBL/GenBank/DDBJ whole genome shotgun (WGS) entry which is preliminary data.</text>
</comment>
<evidence type="ECO:0000313" key="2">
    <source>
        <dbReference type="Proteomes" id="UP001189429"/>
    </source>
</evidence>